<evidence type="ECO:0000313" key="3">
    <source>
        <dbReference type="Proteomes" id="UP000746747"/>
    </source>
</evidence>
<dbReference type="GO" id="GO:0060628">
    <property type="term" value="P:regulation of ER to Golgi vesicle-mediated transport"/>
    <property type="evidence" value="ECO:0007669"/>
    <property type="project" value="TreeGrafter"/>
</dbReference>
<dbReference type="PANTHER" id="PTHR13520">
    <property type="entry name" value="RAD50-INTERACTING PROTEIN 1 RINT-1"/>
    <property type="match status" value="1"/>
</dbReference>
<sequence length="724" mass="84342">MIQQNIDSENSQVLDLAEKLAQLSDTNVHEYFRGFRVIQDELDAEQCKIQERVYYMHENLPIQLSRLRSSREKLVQLKRKIQIALKNYHNKREQLSSSLKQINENAPDIHNQLERIGQQMKELNYLKAAHKLTLGKSKIKKAINVSNFLAIYDNIQSLKQNDNIDLQLDENEAKDIDKMRKQLLKEAEHLVSCSLRDLLKKIHYPLEEAIDPKTHQNLIQQIATLLKCLSILDNGSVISHCDRSRILTELVAPVEKRFQYHFFTEQKTNDPSKPEWFFTQILNWITANIDLISAILLHTFKDKAEQNEMVNEYVNKLLNLAPKKVQNVLTKIQDDPQLLSHLIDECVAFENELQDIAIPIRSGNVLSVLCEDIYLLKWLQLERESCIAGVENVLCGDDCWNNRYNTFSDVDMQQVPECTDQFLLMIESITERYRWIESVDVQSQFLNVQIFMLDDFRLRLVHISQQLASPWQKPFIQILNSAWYIAFVLDEWNEVDIFIRIQALGKRAHFRGVFEDVANMYRHLWRQRAEDLTSAFYQHIHVSLSHYQREQWYSWEASKPFDLTPSFCPFLLEVRRLLGHVNNAVSPHSATKLYEMLNEKVAKVLLQMVTTISLNQYGAAQILYDITNSLIPVLNSLYNHHSNAVNLETLDEPKFMEVISCLKILSQSTGTAILLYEELKRTTDHMTPSLLEPFDAAIIERGRALELLKHRSDLSLTIDEAVKI</sequence>
<feature type="coiled-coil region" evidence="1">
    <location>
        <begin position="67"/>
        <end position="105"/>
    </location>
</feature>
<protein>
    <recommendedName>
        <fullName evidence="4">RAD50-interacting protein 1</fullName>
    </recommendedName>
</protein>
<dbReference type="AlphaFoldDB" id="A0A8J2Q072"/>
<dbReference type="InterPro" id="IPR042042">
    <property type="entry name" value="Tip20p_domB"/>
</dbReference>
<comment type="caution">
    <text evidence="2">The sequence shown here is derived from an EMBL/GenBank/DDBJ whole genome shotgun (WGS) entry which is preliminary data.</text>
</comment>
<dbReference type="Pfam" id="PF04437">
    <property type="entry name" value="RINT1_TIP1"/>
    <property type="match status" value="1"/>
</dbReference>
<proteinExistence type="predicted"/>
<name>A0A8J2Q072_9BILA</name>
<dbReference type="Gene3D" id="1.20.58.1420">
    <property type="entry name" value="Dsl1p vesicle tethering complex, Tip20p subunit, domain B"/>
    <property type="match status" value="1"/>
</dbReference>
<dbReference type="GO" id="GO:0070939">
    <property type="term" value="C:Dsl1/NZR complex"/>
    <property type="evidence" value="ECO:0007669"/>
    <property type="project" value="InterPro"/>
</dbReference>
<organism evidence="2 3">
    <name type="scientific">Cercopithifilaria johnstoni</name>
    <dbReference type="NCBI Taxonomy" id="2874296"/>
    <lineage>
        <taxon>Eukaryota</taxon>
        <taxon>Metazoa</taxon>
        <taxon>Ecdysozoa</taxon>
        <taxon>Nematoda</taxon>
        <taxon>Chromadorea</taxon>
        <taxon>Rhabditida</taxon>
        <taxon>Spirurina</taxon>
        <taxon>Spiruromorpha</taxon>
        <taxon>Filarioidea</taxon>
        <taxon>Onchocercidae</taxon>
        <taxon>Cercopithifilaria</taxon>
    </lineage>
</organism>
<keyword evidence="1" id="KW-0175">Coiled coil</keyword>
<dbReference type="OrthoDB" id="239865at2759"/>
<gene>
    <name evidence="2" type="ORF">CJOHNSTONI_LOCUS817</name>
</gene>
<dbReference type="Proteomes" id="UP000746747">
    <property type="component" value="Unassembled WGS sequence"/>
</dbReference>
<evidence type="ECO:0008006" key="4">
    <source>
        <dbReference type="Google" id="ProtNLM"/>
    </source>
</evidence>
<dbReference type="PROSITE" id="PS51386">
    <property type="entry name" value="RINT1_TIP20"/>
    <property type="match status" value="1"/>
</dbReference>
<dbReference type="EMBL" id="CAKAEH010000223">
    <property type="protein sequence ID" value="CAG9530305.1"/>
    <property type="molecule type" value="Genomic_DNA"/>
</dbReference>
<dbReference type="GO" id="GO:0006888">
    <property type="term" value="P:endoplasmic reticulum to Golgi vesicle-mediated transport"/>
    <property type="evidence" value="ECO:0007669"/>
    <property type="project" value="InterPro"/>
</dbReference>
<dbReference type="PANTHER" id="PTHR13520:SF0">
    <property type="entry name" value="RAD50-INTERACTING PROTEIN 1"/>
    <property type="match status" value="1"/>
</dbReference>
<reference evidence="2" key="1">
    <citation type="submission" date="2021-09" db="EMBL/GenBank/DDBJ databases">
        <authorList>
            <consortium name="Pathogen Informatics"/>
        </authorList>
    </citation>
    <scope>NUCLEOTIDE SEQUENCE</scope>
</reference>
<dbReference type="InterPro" id="IPR007528">
    <property type="entry name" value="RINT1_Tip20"/>
</dbReference>
<accession>A0A8J2Q072</accession>
<evidence type="ECO:0000313" key="2">
    <source>
        <dbReference type="EMBL" id="CAG9530305.1"/>
    </source>
</evidence>
<keyword evidence="3" id="KW-1185">Reference proteome</keyword>
<evidence type="ECO:0000256" key="1">
    <source>
        <dbReference type="SAM" id="Coils"/>
    </source>
</evidence>
<dbReference type="GO" id="GO:0006890">
    <property type="term" value="P:retrograde vesicle-mediated transport, Golgi to endoplasmic reticulum"/>
    <property type="evidence" value="ECO:0007669"/>
    <property type="project" value="InterPro"/>
</dbReference>